<evidence type="ECO:0000256" key="1">
    <source>
        <dbReference type="SAM" id="MobiDB-lite"/>
    </source>
</evidence>
<feature type="compositionally biased region" description="Polar residues" evidence="1">
    <location>
        <begin position="1"/>
        <end position="17"/>
    </location>
</feature>
<comment type="caution">
    <text evidence="2">The sequence shown here is derived from an EMBL/GenBank/DDBJ whole genome shotgun (WGS) entry which is preliminary data.</text>
</comment>
<dbReference type="PANTHER" id="PTHR35324:SF4">
    <property type="entry name" value="EXPRESSED PROTEIN"/>
    <property type="match status" value="1"/>
</dbReference>
<sequence length="82" mass="9068">MDSSNNSPPSDGYTQVKPTADVAEPITSCIHLKKPGESPNDKDVVLRRIRQRKLIGAVRDALRSVLVSDQLDWFDDDAFSSP</sequence>
<dbReference type="AlphaFoldDB" id="A0AAV9AYR0"/>
<gene>
    <name evidence="2" type="ORF">QJS04_geneDACA006573</name>
</gene>
<keyword evidence="3" id="KW-1185">Reference proteome</keyword>
<dbReference type="PANTHER" id="PTHR35324">
    <property type="entry name" value="BNAA08G03750D PROTEIN"/>
    <property type="match status" value="1"/>
</dbReference>
<reference evidence="2" key="2">
    <citation type="submission" date="2023-06" db="EMBL/GenBank/DDBJ databases">
        <authorList>
            <person name="Ma L."/>
            <person name="Liu K.-W."/>
            <person name="Li Z."/>
            <person name="Hsiao Y.-Y."/>
            <person name="Qi Y."/>
            <person name="Fu T."/>
            <person name="Tang G."/>
            <person name="Zhang D."/>
            <person name="Sun W.-H."/>
            <person name="Liu D.-K."/>
            <person name="Li Y."/>
            <person name="Chen G.-Z."/>
            <person name="Liu X.-D."/>
            <person name="Liao X.-Y."/>
            <person name="Jiang Y.-T."/>
            <person name="Yu X."/>
            <person name="Hao Y."/>
            <person name="Huang J."/>
            <person name="Zhao X.-W."/>
            <person name="Ke S."/>
            <person name="Chen Y.-Y."/>
            <person name="Wu W.-L."/>
            <person name="Hsu J.-L."/>
            <person name="Lin Y.-F."/>
            <person name="Huang M.-D."/>
            <person name="Li C.-Y."/>
            <person name="Huang L."/>
            <person name="Wang Z.-W."/>
            <person name="Zhao X."/>
            <person name="Zhong W.-Y."/>
            <person name="Peng D.-H."/>
            <person name="Ahmad S."/>
            <person name="Lan S."/>
            <person name="Zhang J.-S."/>
            <person name="Tsai W.-C."/>
            <person name="Van De Peer Y."/>
            <person name="Liu Z.-J."/>
        </authorList>
    </citation>
    <scope>NUCLEOTIDE SEQUENCE</scope>
    <source>
        <strain evidence="2">SCP</strain>
        <tissue evidence="2">Leaves</tissue>
    </source>
</reference>
<protein>
    <submittedName>
        <fullName evidence="2">Uncharacterized protein</fullName>
    </submittedName>
</protein>
<dbReference type="Proteomes" id="UP001179952">
    <property type="component" value="Unassembled WGS sequence"/>
</dbReference>
<reference evidence="2" key="1">
    <citation type="journal article" date="2023" name="Nat. Commun.">
        <title>Diploid and tetraploid genomes of Acorus and the evolution of monocots.</title>
        <authorList>
            <person name="Ma L."/>
            <person name="Liu K.W."/>
            <person name="Li Z."/>
            <person name="Hsiao Y.Y."/>
            <person name="Qi Y."/>
            <person name="Fu T."/>
            <person name="Tang G.D."/>
            <person name="Zhang D."/>
            <person name="Sun W.H."/>
            <person name="Liu D.K."/>
            <person name="Li Y."/>
            <person name="Chen G.Z."/>
            <person name="Liu X.D."/>
            <person name="Liao X.Y."/>
            <person name="Jiang Y.T."/>
            <person name="Yu X."/>
            <person name="Hao Y."/>
            <person name="Huang J."/>
            <person name="Zhao X.W."/>
            <person name="Ke S."/>
            <person name="Chen Y.Y."/>
            <person name="Wu W.L."/>
            <person name="Hsu J.L."/>
            <person name="Lin Y.F."/>
            <person name="Huang M.D."/>
            <person name="Li C.Y."/>
            <person name="Huang L."/>
            <person name="Wang Z.W."/>
            <person name="Zhao X."/>
            <person name="Zhong W.Y."/>
            <person name="Peng D.H."/>
            <person name="Ahmad S."/>
            <person name="Lan S."/>
            <person name="Zhang J.S."/>
            <person name="Tsai W.C."/>
            <person name="Van de Peer Y."/>
            <person name="Liu Z.J."/>
        </authorList>
    </citation>
    <scope>NUCLEOTIDE SEQUENCE</scope>
    <source>
        <strain evidence="2">SCP</strain>
    </source>
</reference>
<feature type="region of interest" description="Disordered" evidence="1">
    <location>
        <begin position="1"/>
        <end position="20"/>
    </location>
</feature>
<name>A0AAV9AYR0_ACOGR</name>
<proteinExistence type="predicted"/>
<dbReference type="EMBL" id="JAUJYN010000006">
    <property type="protein sequence ID" value="KAK1269132.1"/>
    <property type="molecule type" value="Genomic_DNA"/>
</dbReference>
<accession>A0AAV9AYR0</accession>
<evidence type="ECO:0000313" key="3">
    <source>
        <dbReference type="Proteomes" id="UP001179952"/>
    </source>
</evidence>
<evidence type="ECO:0000313" key="2">
    <source>
        <dbReference type="EMBL" id="KAK1269132.1"/>
    </source>
</evidence>
<organism evidence="2 3">
    <name type="scientific">Acorus gramineus</name>
    <name type="common">Dwarf sweet flag</name>
    <dbReference type="NCBI Taxonomy" id="55184"/>
    <lineage>
        <taxon>Eukaryota</taxon>
        <taxon>Viridiplantae</taxon>
        <taxon>Streptophyta</taxon>
        <taxon>Embryophyta</taxon>
        <taxon>Tracheophyta</taxon>
        <taxon>Spermatophyta</taxon>
        <taxon>Magnoliopsida</taxon>
        <taxon>Liliopsida</taxon>
        <taxon>Acoraceae</taxon>
        <taxon>Acorus</taxon>
    </lineage>
</organism>